<feature type="transmembrane region" description="Helical" evidence="10">
    <location>
        <begin position="88"/>
        <end position="108"/>
    </location>
</feature>
<feature type="transmembrane region" description="Helical" evidence="10">
    <location>
        <begin position="187"/>
        <end position="209"/>
    </location>
</feature>
<keyword evidence="14" id="KW-1185">Reference proteome</keyword>
<dbReference type="GO" id="GO:0015421">
    <property type="term" value="F:ABC-type oligopeptide transporter activity"/>
    <property type="evidence" value="ECO:0007669"/>
    <property type="project" value="TreeGrafter"/>
</dbReference>
<evidence type="ECO:0000259" key="12">
    <source>
        <dbReference type="PROSITE" id="PS50929"/>
    </source>
</evidence>
<keyword evidence="2" id="KW-0813">Transport</keyword>
<feature type="transmembrane region" description="Helical" evidence="10">
    <location>
        <begin position="51"/>
        <end position="68"/>
    </location>
</feature>
<dbReference type="PROSITE" id="PS00211">
    <property type="entry name" value="ABC_TRANSPORTER_1"/>
    <property type="match status" value="1"/>
</dbReference>
<geneLocation type="plasmid" evidence="13 14">
    <name>pSMR1-1</name>
</geneLocation>
<dbReference type="Gene3D" id="1.20.1560.10">
    <property type="entry name" value="ABC transporter type 1, transmembrane domain"/>
    <property type="match status" value="1"/>
</dbReference>
<dbReference type="RefSeq" id="WP_089422726.1">
    <property type="nucleotide sequence ID" value="NZ_CP022416.1"/>
</dbReference>
<keyword evidence="8 10" id="KW-0472">Membrane</keyword>
<feature type="compositionally biased region" description="Basic and acidic residues" evidence="9">
    <location>
        <begin position="1"/>
        <end position="15"/>
    </location>
</feature>
<name>A0A221K6T3_9RHOB</name>
<dbReference type="SUPFAM" id="SSF90123">
    <property type="entry name" value="ABC transporter transmembrane region"/>
    <property type="match status" value="1"/>
</dbReference>
<dbReference type="EC" id="3.6.3.-" evidence="13"/>
<evidence type="ECO:0000256" key="2">
    <source>
        <dbReference type="ARBA" id="ARBA00022448"/>
    </source>
</evidence>
<feature type="region of interest" description="Disordered" evidence="9">
    <location>
        <begin position="1"/>
        <end position="30"/>
    </location>
</feature>
<evidence type="ECO:0000256" key="10">
    <source>
        <dbReference type="SAM" id="Phobius"/>
    </source>
</evidence>
<dbReference type="GO" id="GO:0005886">
    <property type="term" value="C:plasma membrane"/>
    <property type="evidence" value="ECO:0007669"/>
    <property type="project" value="UniProtKB-SubCell"/>
</dbReference>
<dbReference type="PANTHER" id="PTHR43394:SF1">
    <property type="entry name" value="ATP-BINDING CASSETTE SUB-FAMILY B MEMBER 10, MITOCHONDRIAL"/>
    <property type="match status" value="1"/>
</dbReference>
<feature type="transmembrane region" description="Helical" evidence="10">
    <location>
        <begin position="280"/>
        <end position="300"/>
    </location>
</feature>
<keyword evidence="13" id="KW-0614">Plasmid</keyword>
<keyword evidence="5" id="KW-0547">Nucleotide-binding</keyword>
<feature type="domain" description="ABC transmembrane type-1" evidence="12">
    <location>
        <begin position="56"/>
        <end position="339"/>
    </location>
</feature>
<dbReference type="Pfam" id="PF00005">
    <property type="entry name" value="ABC_tran"/>
    <property type="match status" value="1"/>
</dbReference>
<dbReference type="OrthoDB" id="9808328at2"/>
<keyword evidence="3" id="KW-1003">Cell membrane</keyword>
<dbReference type="GO" id="GO:0005524">
    <property type="term" value="F:ATP binding"/>
    <property type="evidence" value="ECO:0007669"/>
    <property type="project" value="UniProtKB-KW"/>
</dbReference>
<evidence type="ECO:0000313" key="13">
    <source>
        <dbReference type="EMBL" id="ASM74708.1"/>
    </source>
</evidence>
<evidence type="ECO:0000256" key="3">
    <source>
        <dbReference type="ARBA" id="ARBA00022475"/>
    </source>
</evidence>
<feature type="compositionally biased region" description="Basic residues" evidence="9">
    <location>
        <begin position="18"/>
        <end position="28"/>
    </location>
</feature>
<dbReference type="InterPro" id="IPR011527">
    <property type="entry name" value="ABC1_TM_dom"/>
</dbReference>
<dbReference type="PROSITE" id="PS50929">
    <property type="entry name" value="ABC_TM1F"/>
    <property type="match status" value="1"/>
</dbReference>
<evidence type="ECO:0000256" key="1">
    <source>
        <dbReference type="ARBA" id="ARBA00004651"/>
    </source>
</evidence>
<proteinExistence type="predicted"/>
<dbReference type="SMART" id="SM00382">
    <property type="entry name" value="AAA"/>
    <property type="match status" value="1"/>
</dbReference>
<protein>
    <submittedName>
        <fullName evidence="13">Lipid A export ATP-binding/permease protein MsbA</fullName>
        <ecNumber evidence="13">3.6.3.-</ecNumber>
    </submittedName>
</protein>
<comment type="subcellular location">
    <subcellularLocation>
        <location evidence="1">Cell membrane</location>
        <topology evidence="1">Multi-pass membrane protein</topology>
    </subcellularLocation>
</comment>
<dbReference type="PANTHER" id="PTHR43394">
    <property type="entry name" value="ATP-DEPENDENT PERMEASE MDL1, MITOCHONDRIAL"/>
    <property type="match status" value="1"/>
</dbReference>
<evidence type="ECO:0000259" key="11">
    <source>
        <dbReference type="PROSITE" id="PS50893"/>
    </source>
</evidence>
<dbReference type="Proteomes" id="UP000199754">
    <property type="component" value="Plasmid pSMR1-1"/>
</dbReference>
<accession>A0A221K6T3</accession>
<keyword evidence="7 10" id="KW-1133">Transmembrane helix</keyword>
<dbReference type="InterPro" id="IPR003593">
    <property type="entry name" value="AAA+_ATPase"/>
</dbReference>
<dbReference type="PROSITE" id="PS50893">
    <property type="entry name" value="ABC_TRANSPORTER_2"/>
    <property type="match status" value="1"/>
</dbReference>
<evidence type="ECO:0000313" key="14">
    <source>
        <dbReference type="Proteomes" id="UP000199754"/>
    </source>
</evidence>
<dbReference type="InterPro" id="IPR003439">
    <property type="entry name" value="ABC_transporter-like_ATP-bd"/>
</dbReference>
<reference evidence="13 14" key="1">
    <citation type="submission" date="2017-07" db="EMBL/GenBank/DDBJ databases">
        <title>Genome Sequence of Sulfitobacter pseudonitzschiae Strain SMR1 Isolated from a culture of the Diatom Skeletonema marinoi.</title>
        <authorList>
            <person name="Topel M."/>
            <person name="Pinder M.I.M."/>
            <person name="Johansson O.N."/>
            <person name="Kourtchenko O."/>
            <person name="Godhe A."/>
            <person name="Clarke A.K."/>
        </authorList>
    </citation>
    <scope>NUCLEOTIDE SEQUENCE [LARGE SCALE GENOMIC DNA]</scope>
    <source>
        <strain evidence="13 14">SMR1</strain>
        <plasmid evidence="13 14">pSMR1-1</plasmid>
    </source>
</reference>
<dbReference type="Gene3D" id="3.40.50.300">
    <property type="entry name" value="P-loop containing nucleotide triphosphate hydrolases"/>
    <property type="match status" value="1"/>
</dbReference>
<dbReference type="EMBL" id="CP022416">
    <property type="protein sequence ID" value="ASM74708.1"/>
    <property type="molecule type" value="Genomic_DNA"/>
</dbReference>
<evidence type="ECO:0000256" key="5">
    <source>
        <dbReference type="ARBA" id="ARBA00022741"/>
    </source>
</evidence>
<dbReference type="InterPro" id="IPR039421">
    <property type="entry name" value="Type_1_exporter"/>
</dbReference>
<keyword evidence="6 13" id="KW-0067">ATP-binding</keyword>
<organism evidence="13 14">
    <name type="scientific">Pseudosulfitobacter pseudonitzschiae</name>
    <dbReference type="NCBI Taxonomy" id="1402135"/>
    <lineage>
        <taxon>Bacteria</taxon>
        <taxon>Pseudomonadati</taxon>
        <taxon>Pseudomonadota</taxon>
        <taxon>Alphaproteobacteria</taxon>
        <taxon>Rhodobacterales</taxon>
        <taxon>Roseobacteraceae</taxon>
        <taxon>Pseudosulfitobacter</taxon>
    </lineage>
</organism>
<dbReference type="AlphaFoldDB" id="A0A221K6T3"/>
<evidence type="ECO:0000256" key="9">
    <source>
        <dbReference type="SAM" id="MobiDB-lite"/>
    </source>
</evidence>
<gene>
    <name evidence="13" type="primary">msbA</name>
    <name evidence="13" type="ORF">SULPSESMR1_05018</name>
</gene>
<keyword evidence="13" id="KW-0378">Hydrolase</keyword>
<dbReference type="KEGG" id="spse:SULPSESMR1_05018"/>
<dbReference type="GO" id="GO:0016887">
    <property type="term" value="F:ATP hydrolysis activity"/>
    <property type="evidence" value="ECO:0007669"/>
    <property type="project" value="InterPro"/>
</dbReference>
<evidence type="ECO:0000256" key="6">
    <source>
        <dbReference type="ARBA" id="ARBA00022840"/>
    </source>
</evidence>
<evidence type="ECO:0000256" key="8">
    <source>
        <dbReference type="ARBA" id="ARBA00023136"/>
    </source>
</evidence>
<keyword evidence="4 10" id="KW-0812">Transmembrane</keyword>
<dbReference type="InterPro" id="IPR027417">
    <property type="entry name" value="P-loop_NTPase"/>
</dbReference>
<evidence type="ECO:0000256" key="4">
    <source>
        <dbReference type="ARBA" id="ARBA00022692"/>
    </source>
</evidence>
<dbReference type="Pfam" id="PF00664">
    <property type="entry name" value="ABC_membrane"/>
    <property type="match status" value="1"/>
</dbReference>
<dbReference type="FunFam" id="3.40.50.300:FF:000221">
    <property type="entry name" value="Multidrug ABC transporter ATP-binding protein"/>
    <property type="match status" value="1"/>
</dbReference>
<evidence type="ECO:0000256" key="7">
    <source>
        <dbReference type="ARBA" id="ARBA00022989"/>
    </source>
</evidence>
<dbReference type="CDD" id="cd18552">
    <property type="entry name" value="ABC_6TM_MsbA_like"/>
    <property type="match status" value="1"/>
</dbReference>
<dbReference type="SUPFAM" id="SSF52540">
    <property type="entry name" value="P-loop containing nucleoside triphosphate hydrolases"/>
    <property type="match status" value="1"/>
</dbReference>
<feature type="transmembrane region" description="Helical" evidence="10">
    <location>
        <begin position="306"/>
        <end position="324"/>
    </location>
</feature>
<dbReference type="InterPro" id="IPR017871">
    <property type="entry name" value="ABC_transporter-like_CS"/>
</dbReference>
<dbReference type="InterPro" id="IPR036640">
    <property type="entry name" value="ABC1_TM_sf"/>
</dbReference>
<feature type="domain" description="ABC transporter" evidence="11">
    <location>
        <begin position="373"/>
        <end position="604"/>
    </location>
</feature>
<sequence length="610" mass="67239">MTEENRTDAVEEGLHTNRAGKAKPRKRAPLFNDQDKDNISWFYSTYLKQRTPWLGLVMVMILIQGLAYQQFISLTESGLRVIFENGDVSGLIGVCAMVMGIFLIRAVMSYCVPRISVWLASDAVFNMRRDLIDHMMSLDLAFFERTKSGDIILRLVNQAQDLSGFIGQTTVNAVRDTVTVIAVSGYLIWKSPLLFLIVIVVMPTITIMVRQISHGIKGTQANAENAMGNYMSGIEEMTNGMRTVKIANQEPVERARLNKATSEIKDLTIRLQALQALMSPAVDVIAAIIYVLIIGVGGYMALSADFAMDGAGIIGFLIGMALIFDPARRITAFFVSMQASLIILESLRSLYRELPTITNAPNAKEEFNRAGDIILDNVTFQYSEKHPLFKGVDMIFEGGKVTAIVGATGSGKTSVLSLIARLYDVTDGVVTIGGEPVRGLRVDKLRQSFSVVAQDIVIFNSSIWENIRYVRPEATDEEIWRAAELVGIDQLVRDRGDAPLGPKGSQLSGGQKQRIAIARAFLRSAPILLLDEATSALDQRTEEKVREAIWTLSQGKTTIMVAHRLSTVTHADHIYVLDEGMVIEEGTHVGLMAKEGLYAAMFNAQRSSYG</sequence>